<keyword evidence="2" id="KW-1003">Cell membrane</keyword>
<evidence type="ECO:0000256" key="4">
    <source>
        <dbReference type="ARBA" id="ARBA00022989"/>
    </source>
</evidence>
<feature type="transmembrane region" description="Helical" evidence="6">
    <location>
        <begin position="92"/>
        <end position="110"/>
    </location>
</feature>
<feature type="transmembrane region" description="Helical" evidence="6">
    <location>
        <begin position="343"/>
        <end position="363"/>
    </location>
</feature>
<dbReference type="EMBL" id="FOIL01000038">
    <property type="protein sequence ID" value="SET74440.1"/>
    <property type="molecule type" value="Genomic_DNA"/>
</dbReference>
<dbReference type="STRING" id="1526.SAMN02910262_01470"/>
<gene>
    <name evidence="7" type="ORF">SAMN04487771_10386</name>
</gene>
<keyword evidence="4 6" id="KW-1133">Transmembrane helix</keyword>
<keyword evidence="8" id="KW-1185">Reference proteome</keyword>
<feature type="transmembrane region" description="Helical" evidence="6">
    <location>
        <begin position="180"/>
        <end position="200"/>
    </location>
</feature>
<dbReference type="RefSeq" id="WP_074649989.1">
    <property type="nucleotide sequence ID" value="NZ_FOIL01000038.1"/>
</dbReference>
<evidence type="ECO:0000313" key="8">
    <source>
        <dbReference type="Proteomes" id="UP000199820"/>
    </source>
</evidence>
<evidence type="ECO:0000256" key="6">
    <source>
        <dbReference type="SAM" id="Phobius"/>
    </source>
</evidence>
<dbReference type="InterPro" id="IPR050833">
    <property type="entry name" value="Poly_Biosynth_Transport"/>
</dbReference>
<protein>
    <submittedName>
        <fullName evidence="7">Membrane protein involved in the export of O-antigen and teichoic acid</fullName>
    </submittedName>
</protein>
<evidence type="ECO:0000256" key="1">
    <source>
        <dbReference type="ARBA" id="ARBA00004651"/>
    </source>
</evidence>
<feature type="transmembrane region" description="Helical" evidence="6">
    <location>
        <begin position="260"/>
        <end position="282"/>
    </location>
</feature>
<keyword evidence="5 6" id="KW-0472">Membrane</keyword>
<feature type="transmembrane region" description="Helical" evidence="6">
    <location>
        <begin position="157"/>
        <end position="174"/>
    </location>
</feature>
<organism evidence="7 8">
    <name type="scientific">[Clostridium] aminophilum</name>
    <dbReference type="NCBI Taxonomy" id="1526"/>
    <lineage>
        <taxon>Bacteria</taxon>
        <taxon>Bacillati</taxon>
        <taxon>Bacillota</taxon>
        <taxon>Clostridia</taxon>
        <taxon>Lachnospirales</taxon>
        <taxon>Lachnospiraceae</taxon>
    </lineage>
</organism>
<accession>A0A1I0GTG0</accession>
<feature type="transmembrane region" description="Helical" evidence="6">
    <location>
        <begin position="116"/>
        <end position="136"/>
    </location>
</feature>
<dbReference type="OrthoDB" id="3246647at2"/>
<feature type="transmembrane region" description="Helical" evidence="6">
    <location>
        <begin position="27"/>
        <end position="46"/>
    </location>
</feature>
<feature type="transmembrane region" description="Helical" evidence="6">
    <location>
        <begin position="52"/>
        <end position="71"/>
    </location>
</feature>
<feature type="transmembrane region" description="Helical" evidence="6">
    <location>
        <begin position="303"/>
        <end position="331"/>
    </location>
</feature>
<feature type="transmembrane region" description="Helical" evidence="6">
    <location>
        <begin position="228"/>
        <end position="248"/>
    </location>
</feature>
<sequence length="431" mass="47150">MSALANLLIGSDADLDRRNMTWNMLGSFIYAFASMALTIAVVAISGEDEGGIFAFAFSTFGQHMFMAAYFGMRPFHITDILHRYSFGEYLRLRMLTCSGAALFGLFYVLAWSGTYTVHKCAVIMLMVLYKVIDGFADVYEAEFQRDGRLYLTGKSNTFRTILSVSVFLGTLLALRQSGPAGLTGACAAAVLAQAAGVVLLDGSVIGRIGKVTWDVRPGKVFSLFRENLVLFLSAILDFYVFSAAKYAIDANMADRYQAVFTAIFMPTNVINLVAGFVIRPFVTKMSDAWNADRPEDFRKTVQKLAMIIAGLTVLAVGGAWFLGIPVLSLLYPKLGYMLADCRSALIVIILGGACNAYINLFYYTLVIMNRKSCIFAGYVLAAAFAVLVSNPAVRAAGIFGGAVSYLLLMILLAGFFMILSGIFYLRRRKPL</sequence>
<feature type="transmembrane region" description="Helical" evidence="6">
    <location>
        <begin position="375"/>
        <end position="393"/>
    </location>
</feature>
<evidence type="ECO:0000256" key="5">
    <source>
        <dbReference type="ARBA" id="ARBA00023136"/>
    </source>
</evidence>
<evidence type="ECO:0000256" key="2">
    <source>
        <dbReference type="ARBA" id="ARBA00022475"/>
    </source>
</evidence>
<evidence type="ECO:0000256" key="3">
    <source>
        <dbReference type="ARBA" id="ARBA00022692"/>
    </source>
</evidence>
<dbReference type="PANTHER" id="PTHR30250">
    <property type="entry name" value="PST FAMILY PREDICTED COLANIC ACID TRANSPORTER"/>
    <property type="match status" value="1"/>
</dbReference>
<comment type="subcellular location">
    <subcellularLocation>
        <location evidence="1">Cell membrane</location>
        <topology evidence="1">Multi-pass membrane protein</topology>
    </subcellularLocation>
</comment>
<proteinExistence type="predicted"/>
<dbReference type="eggNOG" id="COG2244">
    <property type="taxonomic scope" value="Bacteria"/>
</dbReference>
<dbReference type="PANTHER" id="PTHR30250:SF11">
    <property type="entry name" value="O-ANTIGEN TRANSPORTER-RELATED"/>
    <property type="match status" value="1"/>
</dbReference>
<evidence type="ECO:0000313" key="7">
    <source>
        <dbReference type="EMBL" id="SET74440.1"/>
    </source>
</evidence>
<reference evidence="7 8" key="1">
    <citation type="submission" date="2016-10" db="EMBL/GenBank/DDBJ databases">
        <authorList>
            <person name="de Groot N.N."/>
        </authorList>
    </citation>
    <scope>NUCLEOTIDE SEQUENCE [LARGE SCALE GENOMIC DNA]</scope>
    <source>
        <strain evidence="7 8">KH1P1</strain>
    </source>
</reference>
<dbReference type="Proteomes" id="UP000199820">
    <property type="component" value="Unassembled WGS sequence"/>
</dbReference>
<feature type="transmembrane region" description="Helical" evidence="6">
    <location>
        <begin position="405"/>
        <end position="425"/>
    </location>
</feature>
<keyword evidence="3 6" id="KW-0812">Transmembrane</keyword>
<dbReference type="AlphaFoldDB" id="A0A1I0GTG0"/>
<name>A0A1I0GTG0_9FIRM</name>
<dbReference type="GO" id="GO:0005886">
    <property type="term" value="C:plasma membrane"/>
    <property type="evidence" value="ECO:0007669"/>
    <property type="project" value="UniProtKB-SubCell"/>
</dbReference>